<feature type="compositionally biased region" description="Basic and acidic residues" evidence="1">
    <location>
        <begin position="47"/>
        <end position="56"/>
    </location>
</feature>
<proteinExistence type="predicted"/>
<organism evidence="2 3">
    <name type="scientific">Tanacetum coccineum</name>
    <dbReference type="NCBI Taxonomy" id="301880"/>
    <lineage>
        <taxon>Eukaryota</taxon>
        <taxon>Viridiplantae</taxon>
        <taxon>Streptophyta</taxon>
        <taxon>Embryophyta</taxon>
        <taxon>Tracheophyta</taxon>
        <taxon>Spermatophyta</taxon>
        <taxon>Magnoliopsida</taxon>
        <taxon>eudicotyledons</taxon>
        <taxon>Gunneridae</taxon>
        <taxon>Pentapetalae</taxon>
        <taxon>asterids</taxon>
        <taxon>campanulids</taxon>
        <taxon>Asterales</taxon>
        <taxon>Asteraceae</taxon>
        <taxon>Asteroideae</taxon>
        <taxon>Anthemideae</taxon>
        <taxon>Anthemidinae</taxon>
        <taxon>Tanacetum</taxon>
    </lineage>
</organism>
<sequence length="391" mass="45295">MILHMVKLIVEEPVEEPVFEMASYDIEQTVDDVANDVDQPPDNSTQPKDKASKQDWFKQPPRPPTPDPELNKRQVVVDQPEQPWFNQMVFVAKDPLTFDELMATPIDFSKYAMNRLKIDILTQAHLVGPVYELLKGTCTSIIELPLLLKGCPGRLTLAAEYFFNNDLEFLNSLDPENKYTTSTRRLKQLGIRLWELKTWSLHSGVLPKLGITKLLKMGSSTGVKSVSFGYLEEIDVRRADRQVYKFKEGDFVDLHLNDIEDMLLLAVQHKLFQLNGSDIVDLIVALRMFTRSLIIKHRVEDLQLGVESYQKKLNITKPQKTFPLIEFKELYTPSYKPLGVIYEDLNKQKRVMRADELYKFSNGTLNTIRDELHHRIFDFSLGYNKEMSKRK</sequence>
<evidence type="ECO:0000313" key="3">
    <source>
        <dbReference type="Proteomes" id="UP001151760"/>
    </source>
</evidence>
<accession>A0ABQ5H661</accession>
<gene>
    <name evidence="2" type="ORF">Tco_1057202</name>
</gene>
<dbReference type="EMBL" id="BQNB010019207">
    <property type="protein sequence ID" value="GJT82860.1"/>
    <property type="molecule type" value="Genomic_DNA"/>
</dbReference>
<reference evidence="2" key="2">
    <citation type="submission" date="2022-01" db="EMBL/GenBank/DDBJ databases">
        <authorList>
            <person name="Yamashiro T."/>
            <person name="Shiraishi A."/>
            <person name="Satake H."/>
            <person name="Nakayama K."/>
        </authorList>
    </citation>
    <scope>NUCLEOTIDE SEQUENCE</scope>
</reference>
<protein>
    <submittedName>
        <fullName evidence="2">Uncharacterized protein</fullName>
    </submittedName>
</protein>
<keyword evidence="3" id="KW-1185">Reference proteome</keyword>
<feature type="region of interest" description="Disordered" evidence="1">
    <location>
        <begin position="30"/>
        <end position="71"/>
    </location>
</feature>
<evidence type="ECO:0000256" key="1">
    <source>
        <dbReference type="SAM" id="MobiDB-lite"/>
    </source>
</evidence>
<comment type="caution">
    <text evidence="2">The sequence shown here is derived from an EMBL/GenBank/DDBJ whole genome shotgun (WGS) entry which is preliminary data.</text>
</comment>
<dbReference type="Proteomes" id="UP001151760">
    <property type="component" value="Unassembled WGS sequence"/>
</dbReference>
<evidence type="ECO:0000313" key="2">
    <source>
        <dbReference type="EMBL" id="GJT82860.1"/>
    </source>
</evidence>
<reference evidence="2" key="1">
    <citation type="journal article" date="2022" name="Int. J. Mol. Sci.">
        <title>Draft Genome of Tanacetum Coccineum: Genomic Comparison of Closely Related Tanacetum-Family Plants.</title>
        <authorList>
            <person name="Yamashiro T."/>
            <person name="Shiraishi A."/>
            <person name="Nakayama K."/>
            <person name="Satake H."/>
        </authorList>
    </citation>
    <scope>NUCLEOTIDE SEQUENCE</scope>
</reference>
<name>A0ABQ5H661_9ASTR</name>